<organism evidence="1 2">
    <name type="scientific">Rhipicephalus sanguineus</name>
    <name type="common">Brown dog tick</name>
    <name type="synonym">Ixodes sanguineus</name>
    <dbReference type="NCBI Taxonomy" id="34632"/>
    <lineage>
        <taxon>Eukaryota</taxon>
        <taxon>Metazoa</taxon>
        <taxon>Ecdysozoa</taxon>
        <taxon>Arthropoda</taxon>
        <taxon>Chelicerata</taxon>
        <taxon>Arachnida</taxon>
        <taxon>Acari</taxon>
        <taxon>Parasitiformes</taxon>
        <taxon>Ixodida</taxon>
        <taxon>Ixodoidea</taxon>
        <taxon>Ixodidae</taxon>
        <taxon>Rhipicephalinae</taxon>
        <taxon>Rhipicephalus</taxon>
        <taxon>Rhipicephalus</taxon>
    </lineage>
</organism>
<proteinExistence type="predicted"/>
<dbReference type="EMBL" id="JABSTV010001251">
    <property type="protein sequence ID" value="KAH7951975.1"/>
    <property type="molecule type" value="Genomic_DNA"/>
</dbReference>
<comment type="caution">
    <text evidence="1">The sequence shown here is derived from an EMBL/GenBank/DDBJ whole genome shotgun (WGS) entry which is preliminary data.</text>
</comment>
<keyword evidence="2" id="KW-1185">Reference proteome</keyword>
<evidence type="ECO:0000313" key="1">
    <source>
        <dbReference type="EMBL" id="KAH7951975.1"/>
    </source>
</evidence>
<dbReference type="AlphaFoldDB" id="A0A9D4PRZ5"/>
<evidence type="ECO:0000313" key="2">
    <source>
        <dbReference type="Proteomes" id="UP000821837"/>
    </source>
</evidence>
<gene>
    <name evidence="1" type="ORF">HPB52_016197</name>
</gene>
<accession>A0A9D4PRZ5</accession>
<sequence length="62" mass="7152">MRLQDPAMTDSGVYRYRVDFRKDRARNHETSLLVIGLVIASMRKKCRINVASLMRGLSTKEP</sequence>
<name>A0A9D4PRZ5_RHISA</name>
<reference evidence="1" key="2">
    <citation type="submission" date="2021-09" db="EMBL/GenBank/DDBJ databases">
        <authorList>
            <person name="Jia N."/>
            <person name="Wang J."/>
            <person name="Shi W."/>
            <person name="Du L."/>
            <person name="Sun Y."/>
            <person name="Zhan W."/>
            <person name="Jiang J."/>
            <person name="Wang Q."/>
            <person name="Zhang B."/>
            <person name="Ji P."/>
            <person name="Sakyi L.B."/>
            <person name="Cui X."/>
            <person name="Yuan T."/>
            <person name="Jiang B."/>
            <person name="Yang W."/>
            <person name="Lam T.T.-Y."/>
            <person name="Chang Q."/>
            <person name="Ding S."/>
            <person name="Wang X."/>
            <person name="Zhu J."/>
            <person name="Ruan X."/>
            <person name="Zhao L."/>
            <person name="Wei J."/>
            <person name="Que T."/>
            <person name="Du C."/>
            <person name="Cheng J."/>
            <person name="Dai P."/>
            <person name="Han X."/>
            <person name="Huang E."/>
            <person name="Gao Y."/>
            <person name="Liu J."/>
            <person name="Shao H."/>
            <person name="Ye R."/>
            <person name="Li L."/>
            <person name="Wei W."/>
            <person name="Wang X."/>
            <person name="Wang C."/>
            <person name="Huo Q."/>
            <person name="Li W."/>
            <person name="Guo W."/>
            <person name="Chen H."/>
            <person name="Chen S."/>
            <person name="Zhou L."/>
            <person name="Zhou L."/>
            <person name="Ni X."/>
            <person name="Tian J."/>
            <person name="Zhou Y."/>
            <person name="Sheng Y."/>
            <person name="Liu T."/>
            <person name="Pan Y."/>
            <person name="Xia L."/>
            <person name="Li J."/>
            <person name="Zhao F."/>
            <person name="Cao W."/>
        </authorList>
    </citation>
    <scope>NUCLEOTIDE SEQUENCE</scope>
    <source>
        <strain evidence="1">Rsan-2018</strain>
        <tissue evidence="1">Larvae</tissue>
    </source>
</reference>
<dbReference type="Proteomes" id="UP000821837">
    <property type="component" value="Chromosome 5"/>
</dbReference>
<reference evidence="1" key="1">
    <citation type="journal article" date="2020" name="Cell">
        <title>Large-Scale Comparative Analyses of Tick Genomes Elucidate Their Genetic Diversity and Vector Capacities.</title>
        <authorList>
            <consortium name="Tick Genome and Microbiome Consortium (TIGMIC)"/>
            <person name="Jia N."/>
            <person name="Wang J."/>
            <person name="Shi W."/>
            <person name="Du L."/>
            <person name="Sun Y."/>
            <person name="Zhan W."/>
            <person name="Jiang J.F."/>
            <person name="Wang Q."/>
            <person name="Zhang B."/>
            <person name="Ji P."/>
            <person name="Bell-Sakyi L."/>
            <person name="Cui X.M."/>
            <person name="Yuan T.T."/>
            <person name="Jiang B.G."/>
            <person name="Yang W.F."/>
            <person name="Lam T.T."/>
            <person name="Chang Q.C."/>
            <person name="Ding S.J."/>
            <person name="Wang X.J."/>
            <person name="Zhu J.G."/>
            <person name="Ruan X.D."/>
            <person name="Zhao L."/>
            <person name="Wei J.T."/>
            <person name="Ye R.Z."/>
            <person name="Que T.C."/>
            <person name="Du C.H."/>
            <person name="Zhou Y.H."/>
            <person name="Cheng J.X."/>
            <person name="Dai P.F."/>
            <person name="Guo W.B."/>
            <person name="Han X.H."/>
            <person name="Huang E.J."/>
            <person name="Li L.F."/>
            <person name="Wei W."/>
            <person name="Gao Y.C."/>
            <person name="Liu J.Z."/>
            <person name="Shao H.Z."/>
            <person name="Wang X."/>
            <person name="Wang C.C."/>
            <person name="Yang T.C."/>
            <person name="Huo Q.B."/>
            <person name="Li W."/>
            <person name="Chen H.Y."/>
            <person name="Chen S.E."/>
            <person name="Zhou L.G."/>
            <person name="Ni X.B."/>
            <person name="Tian J.H."/>
            <person name="Sheng Y."/>
            <person name="Liu T."/>
            <person name="Pan Y.S."/>
            <person name="Xia L.Y."/>
            <person name="Li J."/>
            <person name="Zhao F."/>
            <person name="Cao W.C."/>
        </authorList>
    </citation>
    <scope>NUCLEOTIDE SEQUENCE</scope>
    <source>
        <strain evidence="1">Rsan-2018</strain>
    </source>
</reference>
<protein>
    <submittedName>
        <fullName evidence="1">Uncharacterized protein</fullName>
    </submittedName>
</protein>